<gene>
    <name evidence="1" type="ORF">CYMTET_9371</name>
</gene>
<organism evidence="1 2">
    <name type="scientific">Cymbomonas tetramitiformis</name>
    <dbReference type="NCBI Taxonomy" id="36881"/>
    <lineage>
        <taxon>Eukaryota</taxon>
        <taxon>Viridiplantae</taxon>
        <taxon>Chlorophyta</taxon>
        <taxon>Pyramimonadophyceae</taxon>
        <taxon>Pyramimonadales</taxon>
        <taxon>Pyramimonadaceae</taxon>
        <taxon>Cymbomonas</taxon>
    </lineage>
</organism>
<reference evidence="1 2" key="1">
    <citation type="journal article" date="2015" name="Genome Biol. Evol.">
        <title>Comparative Genomics of a Bacterivorous Green Alga Reveals Evolutionary Causalities and Consequences of Phago-Mixotrophic Mode of Nutrition.</title>
        <authorList>
            <person name="Burns J.A."/>
            <person name="Paasch A."/>
            <person name="Narechania A."/>
            <person name="Kim E."/>
        </authorList>
    </citation>
    <scope>NUCLEOTIDE SEQUENCE [LARGE SCALE GENOMIC DNA]</scope>
    <source>
        <strain evidence="1 2">PLY_AMNH</strain>
    </source>
</reference>
<keyword evidence="2" id="KW-1185">Reference proteome</keyword>
<dbReference type="Proteomes" id="UP001190700">
    <property type="component" value="Unassembled WGS sequence"/>
</dbReference>
<evidence type="ECO:0000313" key="2">
    <source>
        <dbReference type="Proteomes" id="UP001190700"/>
    </source>
</evidence>
<evidence type="ECO:0000313" key="1">
    <source>
        <dbReference type="EMBL" id="KAK3282912.1"/>
    </source>
</evidence>
<sequence length="274" mass="28936">VPSPGAISPGASATQASAATLTWVLRSALVAGARVCGVTLPGPLISSPKSLDGARSPCTRCAPPLGTISMACLVGQLRVTRPETAAIYPAASWRPAHLLSEEPQLRPVAVHTLRATPRHHEYGVPGGAAARHAARDSGHLSGCLVAAPSFGLNTTMRPPDLLPRMLREPPRLLRLVGAEPRMPRAPRFLLASRDRCICLRFLARRREGRAHSVGGAFAVPVCGIRACSLTISEFEEGRNTCKGICDLILLACNALNPKVALGELILEPPRLFGA</sequence>
<name>A0AAE0GRK3_9CHLO</name>
<proteinExistence type="predicted"/>
<feature type="non-terminal residue" evidence="1">
    <location>
        <position position="1"/>
    </location>
</feature>
<accession>A0AAE0GRK3</accession>
<dbReference type="EMBL" id="LGRX02003105">
    <property type="protein sequence ID" value="KAK3282912.1"/>
    <property type="molecule type" value="Genomic_DNA"/>
</dbReference>
<comment type="caution">
    <text evidence="1">The sequence shown here is derived from an EMBL/GenBank/DDBJ whole genome shotgun (WGS) entry which is preliminary data.</text>
</comment>
<protein>
    <submittedName>
        <fullName evidence="1">Uncharacterized protein</fullName>
    </submittedName>
</protein>
<dbReference type="AlphaFoldDB" id="A0AAE0GRK3"/>